<dbReference type="AlphaFoldDB" id="A0A0C3GQQ1"/>
<dbReference type="InterPro" id="IPR029058">
    <property type="entry name" value="AB_hydrolase_fold"/>
</dbReference>
<keyword evidence="1" id="KW-0732">Signal</keyword>
<name>A0A0C3GQQ1_OIDMZ</name>
<dbReference type="OrthoDB" id="190201at2759"/>
<dbReference type="Gene3D" id="3.40.50.1820">
    <property type="entry name" value="alpha/beta hydrolase"/>
    <property type="match status" value="1"/>
</dbReference>
<feature type="chain" id="PRO_5002177810" description="AB hydrolase-1 domain-containing protein" evidence="1">
    <location>
        <begin position="24"/>
        <end position="361"/>
    </location>
</feature>
<evidence type="ECO:0000313" key="4">
    <source>
        <dbReference type="Proteomes" id="UP000054321"/>
    </source>
</evidence>
<dbReference type="STRING" id="913774.A0A0C3GQQ1"/>
<evidence type="ECO:0000313" key="3">
    <source>
        <dbReference type="EMBL" id="KIM92836.1"/>
    </source>
</evidence>
<dbReference type="Pfam" id="PF12697">
    <property type="entry name" value="Abhydrolase_6"/>
    <property type="match status" value="1"/>
</dbReference>
<evidence type="ECO:0000256" key="1">
    <source>
        <dbReference type="SAM" id="SignalP"/>
    </source>
</evidence>
<proteinExistence type="predicted"/>
<feature type="domain" description="AB hydrolase-1" evidence="2">
    <location>
        <begin position="89"/>
        <end position="351"/>
    </location>
</feature>
<reference evidence="3 4" key="1">
    <citation type="submission" date="2014-04" db="EMBL/GenBank/DDBJ databases">
        <authorList>
            <consortium name="DOE Joint Genome Institute"/>
            <person name="Kuo A."/>
            <person name="Martino E."/>
            <person name="Perotto S."/>
            <person name="Kohler A."/>
            <person name="Nagy L.G."/>
            <person name="Floudas D."/>
            <person name="Copeland A."/>
            <person name="Barry K.W."/>
            <person name="Cichocki N."/>
            <person name="Veneault-Fourrey C."/>
            <person name="LaButti K."/>
            <person name="Lindquist E.A."/>
            <person name="Lipzen A."/>
            <person name="Lundell T."/>
            <person name="Morin E."/>
            <person name="Murat C."/>
            <person name="Sun H."/>
            <person name="Tunlid A."/>
            <person name="Henrissat B."/>
            <person name="Grigoriev I.V."/>
            <person name="Hibbett D.S."/>
            <person name="Martin F."/>
            <person name="Nordberg H.P."/>
            <person name="Cantor M.N."/>
            <person name="Hua S.X."/>
        </authorList>
    </citation>
    <scope>NUCLEOTIDE SEQUENCE [LARGE SCALE GENOMIC DNA]</scope>
    <source>
        <strain evidence="3 4">Zn</strain>
    </source>
</reference>
<dbReference type="SUPFAM" id="SSF53474">
    <property type="entry name" value="alpha/beta-Hydrolases"/>
    <property type="match status" value="1"/>
</dbReference>
<reference evidence="4" key="2">
    <citation type="submission" date="2015-01" db="EMBL/GenBank/DDBJ databases">
        <title>Evolutionary Origins and Diversification of the Mycorrhizal Mutualists.</title>
        <authorList>
            <consortium name="DOE Joint Genome Institute"/>
            <consortium name="Mycorrhizal Genomics Consortium"/>
            <person name="Kohler A."/>
            <person name="Kuo A."/>
            <person name="Nagy L.G."/>
            <person name="Floudas D."/>
            <person name="Copeland A."/>
            <person name="Barry K.W."/>
            <person name="Cichocki N."/>
            <person name="Veneault-Fourrey C."/>
            <person name="LaButti K."/>
            <person name="Lindquist E.A."/>
            <person name="Lipzen A."/>
            <person name="Lundell T."/>
            <person name="Morin E."/>
            <person name="Murat C."/>
            <person name="Riley R."/>
            <person name="Ohm R."/>
            <person name="Sun H."/>
            <person name="Tunlid A."/>
            <person name="Henrissat B."/>
            <person name="Grigoriev I.V."/>
            <person name="Hibbett D.S."/>
            <person name="Martin F."/>
        </authorList>
    </citation>
    <scope>NUCLEOTIDE SEQUENCE [LARGE SCALE GENOMIC DNA]</scope>
    <source>
        <strain evidence="4">Zn</strain>
    </source>
</reference>
<protein>
    <recommendedName>
        <fullName evidence="2">AB hydrolase-1 domain-containing protein</fullName>
    </recommendedName>
</protein>
<dbReference type="InterPro" id="IPR000073">
    <property type="entry name" value="AB_hydrolase_1"/>
</dbReference>
<evidence type="ECO:0000259" key="2">
    <source>
        <dbReference type="Pfam" id="PF12697"/>
    </source>
</evidence>
<dbReference type="HOGENOM" id="CLU_034763_0_0_1"/>
<keyword evidence="4" id="KW-1185">Reference proteome</keyword>
<feature type="signal peptide" evidence="1">
    <location>
        <begin position="1"/>
        <end position="23"/>
    </location>
</feature>
<dbReference type="InParanoid" id="A0A0C3GQQ1"/>
<gene>
    <name evidence="3" type="ORF">OIDMADRAFT_107050</name>
</gene>
<organism evidence="3 4">
    <name type="scientific">Oidiodendron maius (strain Zn)</name>
    <dbReference type="NCBI Taxonomy" id="913774"/>
    <lineage>
        <taxon>Eukaryota</taxon>
        <taxon>Fungi</taxon>
        <taxon>Dikarya</taxon>
        <taxon>Ascomycota</taxon>
        <taxon>Pezizomycotina</taxon>
        <taxon>Leotiomycetes</taxon>
        <taxon>Leotiomycetes incertae sedis</taxon>
        <taxon>Myxotrichaceae</taxon>
        <taxon>Oidiodendron</taxon>
    </lineage>
</organism>
<dbReference type="EMBL" id="KN832904">
    <property type="protein sequence ID" value="KIM92836.1"/>
    <property type="molecule type" value="Genomic_DNA"/>
</dbReference>
<accession>A0A0C3GQQ1</accession>
<dbReference type="Proteomes" id="UP000054321">
    <property type="component" value="Unassembled WGS sequence"/>
</dbReference>
<sequence length="361" mass="39036">MHQFKALSLAWLVPFATATASAATPVCSTVSFQVSATAQNEVFLSPPNPNNETQVLNFFYGTTSVSGTFTIDGTYCCPGPCNEGTVLEVLVHGISYNRALWSGLGQGNTYNWQSYAASRGYCTLAIDRLGHGTNPQHPDPLNVVQGRMQIEIIHQIINAVRTQSANPLGRTFNKVIYVSHSYAGWLGIGLANAYPTDADAMVLTGFSAAVNFTPFAFAELESYSRLRPAVLPGLPLGYITFELESQREADFYAGAYSKTVALADYALEDTWTIGETGNLGFVVPPPSYTGPLYLATGVNDKLFCEAPLSACQSILSSTQELFPRVTKFGYTAVSNTGHTLMMHSSAQQTFANVHTFLDQVL</sequence>